<dbReference type="InterPro" id="IPR001312">
    <property type="entry name" value="Hexokinase"/>
</dbReference>
<dbReference type="OrthoDB" id="419537at2759"/>
<comment type="pathway">
    <text evidence="1">Carbohydrate degradation; glycolysis; D-glyceraldehyde 3-phosphate and glycerone phosphate from D-glucose: step 1/4.</text>
</comment>
<dbReference type="GO" id="GO:0008865">
    <property type="term" value="F:fructokinase activity"/>
    <property type="evidence" value="ECO:0007669"/>
    <property type="project" value="TreeGrafter"/>
</dbReference>
<dbReference type="InterPro" id="IPR043129">
    <property type="entry name" value="ATPase_NBD"/>
</dbReference>
<protein>
    <recommendedName>
        <fullName evidence="12">Phosphotransferase</fullName>
        <ecNumber evidence="12">2.7.1.-</ecNumber>
    </recommendedName>
</protein>
<evidence type="ECO:0000259" key="13">
    <source>
        <dbReference type="Pfam" id="PF03727"/>
    </source>
</evidence>
<evidence type="ECO:0000256" key="10">
    <source>
        <dbReference type="ARBA" id="ARBA00047905"/>
    </source>
</evidence>
<dbReference type="EMBL" id="HACA01024030">
    <property type="protein sequence ID" value="CDW41391.1"/>
    <property type="molecule type" value="Transcribed_RNA"/>
</dbReference>
<dbReference type="GO" id="GO:0005524">
    <property type="term" value="F:ATP binding"/>
    <property type="evidence" value="ECO:0007669"/>
    <property type="project" value="UniProtKB-UniRule"/>
</dbReference>
<dbReference type="InterPro" id="IPR022673">
    <property type="entry name" value="Hexokinase_C"/>
</dbReference>
<dbReference type="AlphaFoldDB" id="A0A0K2UUP0"/>
<evidence type="ECO:0000256" key="1">
    <source>
        <dbReference type="ARBA" id="ARBA00004888"/>
    </source>
</evidence>
<evidence type="ECO:0000313" key="14">
    <source>
        <dbReference type="EMBL" id="CDW41391.1"/>
    </source>
</evidence>
<comment type="catalytic activity">
    <reaction evidence="11">
        <text>D-glucose + ATP = D-glucose 6-phosphate + ADP + H(+)</text>
        <dbReference type="Rhea" id="RHEA:17825"/>
        <dbReference type="ChEBI" id="CHEBI:4167"/>
        <dbReference type="ChEBI" id="CHEBI:15378"/>
        <dbReference type="ChEBI" id="CHEBI:30616"/>
        <dbReference type="ChEBI" id="CHEBI:61548"/>
        <dbReference type="ChEBI" id="CHEBI:456216"/>
        <dbReference type="EC" id="2.7.1.1"/>
    </reaction>
    <physiologicalReaction direction="left-to-right" evidence="11">
        <dbReference type="Rhea" id="RHEA:17826"/>
    </physiologicalReaction>
</comment>
<evidence type="ECO:0000256" key="11">
    <source>
        <dbReference type="ARBA" id="ARBA00048160"/>
    </source>
</evidence>
<evidence type="ECO:0000256" key="6">
    <source>
        <dbReference type="ARBA" id="ARBA00022777"/>
    </source>
</evidence>
<evidence type="ECO:0000256" key="4">
    <source>
        <dbReference type="ARBA" id="ARBA00022679"/>
    </source>
</evidence>
<keyword evidence="5 12" id="KW-0547">Nucleotide-binding</keyword>
<accession>A0A0K2UUP0</accession>
<evidence type="ECO:0000256" key="7">
    <source>
        <dbReference type="ARBA" id="ARBA00022840"/>
    </source>
</evidence>
<dbReference type="GO" id="GO:0004340">
    <property type="term" value="F:glucokinase activity"/>
    <property type="evidence" value="ECO:0007669"/>
    <property type="project" value="TreeGrafter"/>
</dbReference>
<name>A0A0K2UUP0_LEPSM</name>
<dbReference type="GO" id="GO:0006006">
    <property type="term" value="P:glucose metabolic process"/>
    <property type="evidence" value="ECO:0007669"/>
    <property type="project" value="TreeGrafter"/>
</dbReference>
<evidence type="ECO:0000256" key="3">
    <source>
        <dbReference type="ARBA" id="ARBA00009225"/>
    </source>
</evidence>
<dbReference type="PRINTS" id="PR00475">
    <property type="entry name" value="HEXOKINASE"/>
</dbReference>
<dbReference type="PROSITE" id="PS51748">
    <property type="entry name" value="HEXOKINASE_2"/>
    <property type="match status" value="1"/>
</dbReference>
<dbReference type="GO" id="GO:0005829">
    <property type="term" value="C:cytosol"/>
    <property type="evidence" value="ECO:0007669"/>
    <property type="project" value="TreeGrafter"/>
</dbReference>
<proteinExistence type="inferred from homology"/>
<comment type="pathway">
    <text evidence="2">Carbohydrate metabolism; hexose metabolism.</text>
</comment>
<feature type="domain" description="Hexokinase C-terminal" evidence="13">
    <location>
        <begin position="11"/>
        <end position="248"/>
    </location>
</feature>
<evidence type="ECO:0000256" key="8">
    <source>
        <dbReference type="ARBA" id="ARBA00023152"/>
    </source>
</evidence>
<evidence type="ECO:0000256" key="2">
    <source>
        <dbReference type="ARBA" id="ARBA00005028"/>
    </source>
</evidence>
<evidence type="ECO:0000256" key="9">
    <source>
        <dbReference type="ARBA" id="ARBA00044613"/>
    </source>
</evidence>
<dbReference type="GO" id="GO:0006096">
    <property type="term" value="P:glycolytic process"/>
    <property type="evidence" value="ECO:0007669"/>
    <property type="project" value="UniProtKB-KW"/>
</dbReference>
<dbReference type="Pfam" id="PF03727">
    <property type="entry name" value="Hexokinase_2"/>
    <property type="match status" value="1"/>
</dbReference>
<keyword evidence="6 12" id="KW-0418">Kinase</keyword>
<reference evidence="14" key="1">
    <citation type="submission" date="2014-05" db="EMBL/GenBank/DDBJ databases">
        <authorList>
            <person name="Chronopoulou M."/>
        </authorList>
    </citation>
    <scope>NUCLEOTIDE SEQUENCE</scope>
    <source>
        <tissue evidence="14">Whole organism</tissue>
    </source>
</reference>
<comment type="catalytic activity">
    <reaction evidence="9">
        <text>a D-hexose + ATP = a D-hexose 6-phosphate + ADP + H(+)</text>
        <dbReference type="Rhea" id="RHEA:22740"/>
        <dbReference type="ChEBI" id="CHEBI:4194"/>
        <dbReference type="ChEBI" id="CHEBI:15378"/>
        <dbReference type="ChEBI" id="CHEBI:30616"/>
        <dbReference type="ChEBI" id="CHEBI:229467"/>
        <dbReference type="ChEBI" id="CHEBI:456216"/>
        <dbReference type="EC" id="2.7.1.1"/>
    </reaction>
    <physiologicalReaction direction="left-to-right" evidence="9">
        <dbReference type="Rhea" id="RHEA:22741"/>
    </physiologicalReaction>
</comment>
<evidence type="ECO:0000256" key="5">
    <source>
        <dbReference type="ARBA" id="ARBA00022741"/>
    </source>
</evidence>
<dbReference type="EC" id="2.7.1.-" evidence="12"/>
<dbReference type="GO" id="GO:0005536">
    <property type="term" value="F:D-glucose binding"/>
    <property type="evidence" value="ECO:0007669"/>
    <property type="project" value="InterPro"/>
</dbReference>
<dbReference type="PANTHER" id="PTHR19443">
    <property type="entry name" value="HEXOKINASE"/>
    <property type="match status" value="1"/>
</dbReference>
<organism evidence="14">
    <name type="scientific">Lepeophtheirus salmonis</name>
    <name type="common">Salmon louse</name>
    <name type="synonym">Caligus salmonis</name>
    <dbReference type="NCBI Taxonomy" id="72036"/>
    <lineage>
        <taxon>Eukaryota</taxon>
        <taxon>Metazoa</taxon>
        <taxon>Ecdysozoa</taxon>
        <taxon>Arthropoda</taxon>
        <taxon>Crustacea</taxon>
        <taxon>Multicrustacea</taxon>
        <taxon>Hexanauplia</taxon>
        <taxon>Copepoda</taxon>
        <taxon>Siphonostomatoida</taxon>
        <taxon>Caligidae</taxon>
        <taxon>Lepeophtheirus</taxon>
    </lineage>
</organism>
<comment type="catalytic activity">
    <reaction evidence="10">
        <text>D-fructose + ATP = D-fructose 6-phosphate + ADP + H(+)</text>
        <dbReference type="Rhea" id="RHEA:16125"/>
        <dbReference type="ChEBI" id="CHEBI:15378"/>
        <dbReference type="ChEBI" id="CHEBI:30616"/>
        <dbReference type="ChEBI" id="CHEBI:37721"/>
        <dbReference type="ChEBI" id="CHEBI:61527"/>
        <dbReference type="ChEBI" id="CHEBI:456216"/>
        <dbReference type="EC" id="2.7.1.1"/>
    </reaction>
    <physiologicalReaction direction="left-to-right" evidence="10">
        <dbReference type="Rhea" id="RHEA:16126"/>
    </physiologicalReaction>
</comment>
<comment type="similarity">
    <text evidence="3 12">Belongs to the hexokinase family.</text>
</comment>
<dbReference type="PANTHER" id="PTHR19443:SF16">
    <property type="entry name" value="HEXOKINASE TYPE 1-RELATED"/>
    <property type="match status" value="1"/>
</dbReference>
<sequence>MTCASIDHRCRIGLILGTGTNACYLEKVKDIQLIDQYNFQDHDHMLVNTEWGGFGENGELDFILTKWDRNVDGLSVNPGQQIFEKMISGMYMGELIRQVLVDLIKDDLIFFDSNCEKILERGCFYTRFASEIESDPVGDYTRTKAVLEELEMDPDTVTEEDCSALRYVCECVSRRASFMASAGIAALLKKMDYKDVIIGIDGSLFRYHPHFKNVMQSRISQLMGIDFKFDLMMAEDGSGRGAALVAAVLKREATK</sequence>
<dbReference type="Gene3D" id="3.40.367.20">
    <property type="match status" value="1"/>
</dbReference>
<dbReference type="GO" id="GO:0001678">
    <property type="term" value="P:intracellular glucose homeostasis"/>
    <property type="evidence" value="ECO:0007669"/>
    <property type="project" value="InterPro"/>
</dbReference>
<dbReference type="SUPFAM" id="SSF53067">
    <property type="entry name" value="Actin-like ATPase domain"/>
    <property type="match status" value="1"/>
</dbReference>
<evidence type="ECO:0000256" key="12">
    <source>
        <dbReference type="RuleBase" id="RU362007"/>
    </source>
</evidence>
<keyword evidence="7 12" id="KW-0067">ATP-binding</keyword>
<keyword evidence="8 12" id="KW-0324">Glycolysis</keyword>
<dbReference type="FunFam" id="3.40.367.20:FF:000005">
    <property type="entry name" value="Phosphotransferase"/>
    <property type="match status" value="1"/>
</dbReference>
<keyword evidence="4 12" id="KW-0808">Transferase</keyword>
<dbReference type="GO" id="GO:0005739">
    <property type="term" value="C:mitochondrion"/>
    <property type="evidence" value="ECO:0007669"/>
    <property type="project" value="TreeGrafter"/>
</dbReference>